<evidence type="ECO:0000313" key="9">
    <source>
        <dbReference type="EMBL" id="KAL3857763.1"/>
    </source>
</evidence>
<reference evidence="9 10" key="1">
    <citation type="submission" date="2024-11" db="EMBL/GenBank/DDBJ databases">
        <title>Chromosome-level genome assembly of the freshwater bivalve Anodonta woodiana.</title>
        <authorList>
            <person name="Chen X."/>
        </authorList>
    </citation>
    <scope>NUCLEOTIDE SEQUENCE [LARGE SCALE GENOMIC DNA]</scope>
    <source>
        <strain evidence="9">MN2024</strain>
        <tissue evidence="9">Gills</tissue>
    </source>
</reference>
<keyword evidence="4 7" id="KW-0812">Transmembrane</keyword>
<dbReference type="InterPro" id="IPR050363">
    <property type="entry name" value="MIP/Aquaporin"/>
</dbReference>
<feature type="transmembrane region" description="Helical" evidence="8">
    <location>
        <begin position="128"/>
        <end position="149"/>
    </location>
</feature>
<feature type="transmembrane region" description="Helical" evidence="8">
    <location>
        <begin position="205"/>
        <end position="225"/>
    </location>
</feature>
<evidence type="ECO:0000256" key="3">
    <source>
        <dbReference type="ARBA" id="ARBA00022448"/>
    </source>
</evidence>
<feature type="transmembrane region" description="Helical" evidence="8">
    <location>
        <begin position="161"/>
        <end position="182"/>
    </location>
</feature>
<evidence type="ECO:0000256" key="2">
    <source>
        <dbReference type="ARBA" id="ARBA00006175"/>
    </source>
</evidence>
<keyword evidence="10" id="KW-1185">Reference proteome</keyword>
<dbReference type="GO" id="GO:0015254">
    <property type="term" value="F:glycerol channel activity"/>
    <property type="evidence" value="ECO:0007669"/>
    <property type="project" value="UniProtKB-ARBA"/>
</dbReference>
<dbReference type="Proteomes" id="UP001634394">
    <property type="component" value="Unassembled WGS sequence"/>
</dbReference>
<evidence type="ECO:0000256" key="7">
    <source>
        <dbReference type="RuleBase" id="RU000477"/>
    </source>
</evidence>
<feature type="non-terminal residue" evidence="9">
    <location>
        <position position="1"/>
    </location>
</feature>
<evidence type="ECO:0000256" key="8">
    <source>
        <dbReference type="SAM" id="Phobius"/>
    </source>
</evidence>
<dbReference type="PANTHER" id="PTHR43829">
    <property type="entry name" value="AQUAPORIN OR AQUAGLYCEROPORIN RELATED"/>
    <property type="match status" value="1"/>
</dbReference>
<keyword evidence="6 8" id="KW-0472">Membrane</keyword>
<dbReference type="InterPro" id="IPR023271">
    <property type="entry name" value="Aquaporin-like"/>
</dbReference>
<dbReference type="PANTHER" id="PTHR43829:SF9">
    <property type="entry name" value="AQUAPORIN-9"/>
    <property type="match status" value="1"/>
</dbReference>
<comment type="similarity">
    <text evidence="2 7">Belongs to the MIP/aquaporin (TC 1.A.8) family.</text>
</comment>
<comment type="subcellular location">
    <subcellularLocation>
        <location evidence="1">Membrane</location>
        <topology evidence="1">Multi-pass membrane protein</topology>
    </subcellularLocation>
</comment>
<dbReference type="AlphaFoldDB" id="A0ABD3VA40"/>
<accession>A0ABD3VA40</accession>
<evidence type="ECO:0000313" key="10">
    <source>
        <dbReference type="Proteomes" id="UP001634394"/>
    </source>
</evidence>
<dbReference type="PRINTS" id="PR00783">
    <property type="entry name" value="MINTRINSICP"/>
</dbReference>
<dbReference type="InterPro" id="IPR000425">
    <property type="entry name" value="MIP"/>
</dbReference>
<evidence type="ECO:0000256" key="4">
    <source>
        <dbReference type="ARBA" id="ARBA00022692"/>
    </source>
</evidence>
<proteinExistence type="inferred from homology"/>
<protein>
    <submittedName>
        <fullName evidence="9">Uncharacterized protein</fullName>
    </submittedName>
</protein>
<keyword evidence="3 7" id="KW-0813">Transport</keyword>
<gene>
    <name evidence="9" type="ORF">ACJMK2_012403</name>
</gene>
<feature type="transmembrane region" description="Helical" evidence="8">
    <location>
        <begin position="67"/>
        <end position="87"/>
    </location>
</feature>
<dbReference type="EMBL" id="JBJQND010000013">
    <property type="protein sequence ID" value="KAL3857763.1"/>
    <property type="molecule type" value="Genomic_DNA"/>
</dbReference>
<name>A0ABD3VA40_SINWO</name>
<dbReference type="Gene3D" id="1.20.1080.10">
    <property type="entry name" value="Glycerol uptake facilitator protein"/>
    <property type="match status" value="1"/>
</dbReference>
<dbReference type="SUPFAM" id="SSF81338">
    <property type="entry name" value="Aquaporin-like"/>
    <property type="match status" value="1"/>
</dbReference>
<evidence type="ECO:0000256" key="5">
    <source>
        <dbReference type="ARBA" id="ARBA00022989"/>
    </source>
</evidence>
<dbReference type="Pfam" id="PF00230">
    <property type="entry name" value="MIP"/>
    <property type="match status" value="1"/>
</dbReference>
<feature type="transmembrane region" description="Helical" evidence="8">
    <location>
        <begin position="36"/>
        <end position="55"/>
    </location>
</feature>
<sequence length="277" mass="29440">IFVYASGALFTLSRGTASSVMARALAASCGTTLAIYSGFNASGSCLNPGIALMFCLLDKLQWKKYPFYVVCEFIGAFLAACVTYGAYSEAFHKFDGGTRQIYGENATANIFTSIPAEGLSKSAGFLELLVADALLAGIVAAIIDVNNAGPADGVLPIPMTLLLYAIAMTFSLQTGGAINAAIDLGGRTFVAIAGWGSEVFSLEDYWFWVPPAGNIAGAIVGTLIYQLMVGQHLPQPYDMTIDPVKINVDIEETRYEEDSTELSVVDGKTNITYINDI</sequence>
<evidence type="ECO:0000256" key="1">
    <source>
        <dbReference type="ARBA" id="ARBA00004141"/>
    </source>
</evidence>
<evidence type="ECO:0000256" key="6">
    <source>
        <dbReference type="ARBA" id="ARBA00023136"/>
    </source>
</evidence>
<comment type="caution">
    <text evidence="9">The sequence shown here is derived from an EMBL/GenBank/DDBJ whole genome shotgun (WGS) entry which is preliminary data.</text>
</comment>
<organism evidence="9 10">
    <name type="scientific">Sinanodonta woodiana</name>
    <name type="common">Chinese pond mussel</name>
    <name type="synonym">Anodonta woodiana</name>
    <dbReference type="NCBI Taxonomy" id="1069815"/>
    <lineage>
        <taxon>Eukaryota</taxon>
        <taxon>Metazoa</taxon>
        <taxon>Spiralia</taxon>
        <taxon>Lophotrochozoa</taxon>
        <taxon>Mollusca</taxon>
        <taxon>Bivalvia</taxon>
        <taxon>Autobranchia</taxon>
        <taxon>Heteroconchia</taxon>
        <taxon>Palaeoheterodonta</taxon>
        <taxon>Unionida</taxon>
        <taxon>Unionoidea</taxon>
        <taxon>Unionidae</taxon>
        <taxon>Unioninae</taxon>
        <taxon>Sinanodonta</taxon>
    </lineage>
</organism>
<keyword evidence="5 8" id="KW-1133">Transmembrane helix</keyword>
<dbReference type="GO" id="GO:0016020">
    <property type="term" value="C:membrane"/>
    <property type="evidence" value="ECO:0007669"/>
    <property type="project" value="UniProtKB-SubCell"/>
</dbReference>